<dbReference type="Proteomes" id="UP000294662">
    <property type="component" value="Unassembled WGS sequence"/>
</dbReference>
<sequence>MMHLGQQPDDKDAAVGFVHIPAIQRAEMLRLLQRPLAEGCIAAPTVAPKVRIGRILLKISLRNLQTSEKWEIVPGYAECAQ</sequence>
<accession>A0A4R5F0G2</accession>
<dbReference type="EMBL" id="SMFP01000001">
    <property type="protein sequence ID" value="TDE40843.1"/>
    <property type="molecule type" value="Genomic_DNA"/>
</dbReference>
<reference evidence="1 2" key="1">
    <citation type="submission" date="2019-03" db="EMBL/GenBank/DDBJ databases">
        <authorList>
            <person name="Zhang S."/>
        </authorList>
    </citation>
    <scope>NUCLEOTIDE SEQUENCE [LARGE SCALE GENOMIC DNA]</scope>
    <source>
        <strain evidence="1 2">S4J41</strain>
    </source>
</reference>
<proteinExistence type="predicted"/>
<organism evidence="1 2">
    <name type="scientific">Antarcticimicrobium sediminis</name>
    <dbReference type="NCBI Taxonomy" id="2546227"/>
    <lineage>
        <taxon>Bacteria</taxon>
        <taxon>Pseudomonadati</taxon>
        <taxon>Pseudomonadota</taxon>
        <taxon>Alphaproteobacteria</taxon>
        <taxon>Rhodobacterales</taxon>
        <taxon>Paracoccaceae</taxon>
        <taxon>Antarcticimicrobium</taxon>
    </lineage>
</organism>
<evidence type="ECO:0000313" key="1">
    <source>
        <dbReference type="EMBL" id="TDE40843.1"/>
    </source>
</evidence>
<name>A0A4R5F0G2_9RHOB</name>
<dbReference type="AlphaFoldDB" id="A0A4R5F0G2"/>
<dbReference type="RefSeq" id="WP_132826833.1">
    <property type="nucleotide sequence ID" value="NZ_SMFP01000001.1"/>
</dbReference>
<comment type="caution">
    <text evidence="1">The sequence shown here is derived from an EMBL/GenBank/DDBJ whole genome shotgun (WGS) entry which is preliminary data.</text>
</comment>
<gene>
    <name evidence="1" type="ORF">E1B25_01090</name>
</gene>
<protein>
    <submittedName>
        <fullName evidence="1">Uncharacterized protein</fullName>
    </submittedName>
</protein>
<evidence type="ECO:0000313" key="2">
    <source>
        <dbReference type="Proteomes" id="UP000294662"/>
    </source>
</evidence>
<keyword evidence="2" id="KW-1185">Reference proteome</keyword>